<evidence type="ECO:0000313" key="1">
    <source>
        <dbReference type="Proteomes" id="UP000887579"/>
    </source>
</evidence>
<proteinExistence type="predicted"/>
<name>A0AC34FM80_9BILA</name>
<protein>
    <submittedName>
        <fullName evidence="2">Uncharacterized protein</fullName>
    </submittedName>
</protein>
<dbReference type="WBParaSite" id="ES5_v2.g17648.t1">
    <property type="protein sequence ID" value="ES5_v2.g17648.t1"/>
    <property type="gene ID" value="ES5_v2.g17648"/>
</dbReference>
<organism evidence="1 2">
    <name type="scientific">Panagrolaimus sp. ES5</name>
    <dbReference type="NCBI Taxonomy" id="591445"/>
    <lineage>
        <taxon>Eukaryota</taxon>
        <taxon>Metazoa</taxon>
        <taxon>Ecdysozoa</taxon>
        <taxon>Nematoda</taxon>
        <taxon>Chromadorea</taxon>
        <taxon>Rhabditida</taxon>
        <taxon>Tylenchina</taxon>
        <taxon>Panagrolaimomorpha</taxon>
        <taxon>Panagrolaimoidea</taxon>
        <taxon>Panagrolaimidae</taxon>
        <taxon>Panagrolaimus</taxon>
    </lineage>
</organism>
<sequence>MGGGKIHPRQPKVPDGIWHVSVESLVDFERIHWNALLSTAFQLVGGRGIGSLIKNSTIIKNPICAACVGMLVTVVLQSSSTLSSVLVAMVAGHLLKVREAIPILMGSELGASFMNAFIGLGQSGDRAQFRRAYAAVALGDIYNFLCFFILLPLEIFFAPIQRLSKLMVSPIRVSHKSTQEIPSLTVLTDPLLDRIIQVDFDALDDALEDDAMEPNSVMQESFIERCINLTTLEEADFCSHTHLFAYSTLDDTSIAIILLVASIISLILTTLIIVKLIQMLLEGKLAIVLKEWLDKKFPRPFRWTTNYLIMVLSCFLVMIIQSSNVIQSALTPLVGLGVVPLERLFPLILGSGIGASFTGILTAFSADPGQLKDTLQMAFCQTIYNLFGMLIFFPIPFIRQIPIRGAMIIGEKTAKYRWLALIYILVVFFLIPTYLLAISFFPKPFMIAAIIATVIFWSTIFLINFLQSHFRKQLPKCIQSWEFLPEWLHSCKPYDKFLTRRFSKRNQNETGRLTTVEKLIRLTIQTQV</sequence>
<reference evidence="2" key="1">
    <citation type="submission" date="2022-11" db="UniProtKB">
        <authorList>
            <consortium name="WormBaseParasite"/>
        </authorList>
    </citation>
    <scope>IDENTIFICATION</scope>
</reference>
<evidence type="ECO:0000313" key="2">
    <source>
        <dbReference type="WBParaSite" id="ES5_v2.g17648.t1"/>
    </source>
</evidence>
<accession>A0AC34FM80</accession>
<dbReference type="Proteomes" id="UP000887579">
    <property type="component" value="Unplaced"/>
</dbReference>